<dbReference type="Proteomes" id="UP001189429">
    <property type="component" value="Unassembled WGS sequence"/>
</dbReference>
<feature type="non-terminal residue" evidence="1">
    <location>
        <position position="1"/>
    </location>
</feature>
<evidence type="ECO:0000313" key="1">
    <source>
        <dbReference type="EMBL" id="CAK0853784.1"/>
    </source>
</evidence>
<gene>
    <name evidence="1" type="ORF">PCOR1329_LOCUS45143</name>
</gene>
<comment type="caution">
    <text evidence="1">The sequence shown here is derived from an EMBL/GenBank/DDBJ whole genome shotgun (WGS) entry which is preliminary data.</text>
</comment>
<organism evidence="1 2">
    <name type="scientific">Prorocentrum cordatum</name>
    <dbReference type="NCBI Taxonomy" id="2364126"/>
    <lineage>
        <taxon>Eukaryota</taxon>
        <taxon>Sar</taxon>
        <taxon>Alveolata</taxon>
        <taxon>Dinophyceae</taxon>
        <taxon>Prorocentrales</taxon>
        <taxon>Prorocentraceae</taxon>
        <taxon>Prorocentrum</taxon>
    </lineage>
</organism>
<protein>
    <submittedName>
        <fullName evidence="1">Uncharacterized protein</fullName>
    </submittedName>
</protein>
<name>A0ABN9U4J5_9DINO</name>
<keyword evidence="2" id="KW-1185">Reference proteome</keyword>
<accession>A0ABN9U4J5</accession>
<dbReference type="EMBL" id="CAUYUJ010015426">
    <property type="protein sequence ID" value="CAK0853784.1"/>
    <property type="molecule type" value="Genomic_DNA"/>
</dbReference>
<feature type="non-terminal residue" evidence="1">
    <location>
        <position position="83"/>
    </location>
</feature>
<evidence type="ECO:0000313" key="2">
    <source>
        <dbReference type="Proteomes" id="UP001189429"/>
    </source>
</evidence>
<proteinExistence type="predicted"/>
<reference evidence="1" key="1">
    <citation type="submission" date="2023-10" db="EMBL/GenBank/DDBJ databases">
        <authorList>
            <person name="Chen Y."/>
            <person name="Shah S."/>
            <person name="Dougan E. K."/>
            <person name="Thang M."/>
            <person name="Chan C."/>
        </authorList>
    </citation>
    <scope>NUCLEOTIDE SEQUENCE [LARGE SCALE GENOMIC DNA]</scope>
</reference>
<sequence length="83" mass="9300">ARGLPVFAVTFNHLSQAFYCAYDEAPENAFVEAALRAGIRVRMISEDCPDFALIWLANYHNKFHEGSACTFVQTLKGALDMEK</sequence>